<sequence length="214" mass="24233">MENPTHSQVATQGTALQFLKQQEVEKLAKHLQILQKTYDDAIASIESFHGDNFPLIASSILLALRNQVASLLLINRAEDQHTQIMSDSRAIKTDIKNLKNLLKRLVELDAVHSPGLSRSQSDPTPHIKQAKKAHDRRLHLALIRLCGRNCRKNLSLKRIDAVQVLCDITVVETHLQFRHEEQRVKIMEDYFLSTVLADGAFTRLRSMAQSVMGI</sequence>
<dbReference type="HOGENOM" id="CLU_1289011_0_0_1"/>
<dbReference type="Proteomes" id="UP000016922">
    <property type="component" value="Unassembled WGS sequence"/>
</dbReference>
<accession>S3D3H3</accession>
<organism evidence="1 2">
    <name type="scientific">Glarea lozoyensis (strain ATCC 20868 / MF5171)</name>
    <dbReference type="NCBI Taxonomy" id="1116229"/>
    <lineage>
        <taxon>Eukaryota</taxon>
        <taxon>Fungi</taxon>
        <taxon>Dikarya</taxon>
        <taxon>Ascomycota</taxon>
        <taxon>Pezizomycotina</taxon>
        <taxon>Leotiomycetes</taxon>
        <taxon>Helotiales</taxon>
        <taxon>Helotiaceae</taxon>
        <taxon>Glarea</taxon>
    </lineage>
</organism>
<dbReference type="AlphaFoldDB" id="S3D3H3"/>
<dbReference type="RefSeq" id="XP_008081433.1">
    <property type="nucleotide sequence ID" value="XM_008083242.1"/>
</dbReference>
<dbReference type="GeneID" id="19471501"/>
<gene>
    <name evidence="1" type="ORF">GLAREA_12460</name>
</gene>
<keyword evidence="2" id="KW-1185">Reference proteome</keyword>
<evidence type="ECO:0000313" key="1">
    <source>
        <dbReference type="EMBL" id="EPE31704.1"/>
    </source>
</evidence>
<protein>
    <submittedName>
        <fullName evidence="1">Uncharacterized protein</fullName>
    </submittedName>
</protein>
<evidence type="ECO:0000313" key="2">
    <source>
        <dbReference type="Proteomes" id="UP000016922"/>
    </source>
</evidence>
<dbReference type="KEGG" id="glz:GLAREA_12460"/>
<proteinExistence type="predicted"/>
<reference evidence="1 2" key="1">
    <citation type="journal article" date="2013" name="BMC Genomics">
        <title>Genomics-driven discovery of the pneumocandin biosynthetic gene cluster in the fungus Glarea lozoyensis.</title>
        <authorList>
            <person name="Chen L."/>
            <person name="Yue Q."/>
            <person name="Zhang X."/>
            <person name="Xiang M."/>
            <person name="Wang C."/>
            <person name="Li S."/>
            <person name="Che Y."/>
            <person name="Ortiz-Lopez F.J."/>
            <person name="Bills G.F."/>
            <person name="Liu X."/>
            <person name="An Z."/>
        </authorList>
    </citation>
    <scope>NUCLEOTIDE SEQUENCE [LARGE SCALE GENOMIC DNA]</scope>
    <source>
        <strain evidence="2">ATCC 20868 / MF5171</strain>
    </source>
</reference>
<dbReference type="EMBL" id="KE145361">
    <property type="protein sequence ID" value="EPE31704.1"/>
    <property type="molecule type" value="Genomic_DNA"/>
</dbReference>
<name>S3D3H3_GLAL2</name>